<dbReference type="RefSeq" id="WP_314678507.1">
    <property type="nucleotide sequence ID" value="NZ_JAYKBW010000008.1"/>
</dbReference>
<accession>A0ABU5Z8L0</accession>
<dbReference type="EMBL" id="JAYKBW010000008">
    <property type="protein sequence ID" value="MEB3075304.1"/>
    <property type="molecule type" value="Genomic_DNA"/>
</dbReference>
<evidence type="ECO:0000313" key="2">
    <source>
        <dbReference type="Proteomes" id="UP001311730"/>
    </source>
</evidence>
<protein>
    <submittedName>
        <fullName evidence="1">Antitoxin</fullName>
    </submittedName>
</protein>
<dbReference type="Proteomes" id="UP001311730">
    <property type="component" value="Unassembled WGS sequence"/>
</dbReference>
<gene>
    <name evidence="1" type="ORF">VJJ08_08330</name>
</gene>
<keyword evidence="2" id="KW-1185">Reference proteome</keyword>
<proteinExistence type="predicted"/>
<sequence length="73" mass="8780">MCLLVYPKDKKQEEVLTYLFKEMNVDFHHETDLPDPQLMEEIRESIQEIETGNFYTHEEVMQSAKLILQKYSN</sequence>
<reference evidence="1 2" key="1">
    <citation type="submission" date="2023-12" db="EMBL/GenBank/DDBJ databases">
        <title>Genomic sequences of Capnocytophaga and Parvimonas strains.</title>
        <authorList>
            <person name="Watt R.M."/>
            <person name="Wang M."/>
            <person name="Yang T."/>
            <person name="Tong W.M."/>
        </authorList>
    </citation>
    <scope>NUCLEOTIDE SEQUENCE [LARGE SCALE GENOMIC DNA]</scope>
    <source>
        <strain evidence="1 2">CCUG 13096</strain>
    </source>
</reference>
<organism evidence="1 2">
    <name type="scientific">Capnocytophaga gingivalis</name>
    <dbReference type="NCBI Taxonomy" id="1017"/>
    <lineage>
        <taxon>Bacteria</taxon>
        <taxon>Pseudomonadati</taxon>
        <taxon>Bacteroidota</taxon>
        <taxon>Flavobacteriia</taxon>
        <taxon>Flavobacteriales</taxon>
        <taxon>Flavobacteriaceae</taxon>
        <taxon>Capnocytophaga</taxon>
    </lineage>
</organism>
<evidence type="ECO:0000313" key="1">
    <source>
        <dbReference type="EMBL" id="MEB3075304.1"/>
    </source>
</evidence>
<comment type="caution">
    <text evidence="1">The sequence shown here is derived from an EMBL/GenBank/DDBJ whole genome shotgun (WGS) entry which is preliminary data.</text>
</comment>
<name>A0ABU5Z8L0_9FLAO</name>